<proteinExistence type="predicted"/>
<gene>
    <name evidence="1" type="ORF">H261_15385</name>
</gene>
<dbReference type="AlphaFoldDB" id="M2Y7M9"/>
<protein>
    <submittedName>
        <fullName evidence="1">Hemolysin activation/secretion protein</fullName>
    </submittedName>
</protein>
<dbReference type="PATRIC" id="fig|1244869.3.peg.3089"/>
<evidence type="ECO:0000313" key="2">
    <source>
        <dbReference type="Proteomes" id="UP000011744"/>
    </source>
</evidence>
<dbReference type="Proteomes" id="UP000011744">
    <property type="component" value="Unassembled WGS sequence"/>
</dbReference>
<dbReference type="EMBL" id="AONQ01000044">
    <property type="protein sequence ID" value="EME69056.1"/>
    <property type="molecule type" value="Genomic_DNA"/>
</dbReference>
<comment type="caution">
    <text evidence="1">The sequence shown here is derived from an EMBL/GenBank/DDBJ whole genome shotgun (WGS) entry which is preliminary data.</text>
</comment>
<dbReference type="RefSeq" id="WP_008619202.1">
    <property type="nucleotide sequence ID" value="NZ_AONQ01000044.1"/>
</dbReference>
<name>M2Y7M9_9PROT</name>
<evidence type="ECO:0000313" key="1">
    <source>
        <dbReference type="EMBL" id="EME69056.1"/>
    </source>
</evidence>
<reference evidence="1 2" key="1">
    <citation type="journal article" date="2014" name="Genome Announc.">
        <title>Draft Genome Sequence of Magnetospirillum sp. Strain SO-1, a Freshwater Magnetotactic Bacterium Isolated from the Ol'khovka River, Russia.</title>
        <authorList>
            <person name="Grouzdev D.S."/>
            <person name="Dziuba M.V."/>
            <person name="Sukhacheva M.S."/>
            <person name="Mardanov A.V."/>
            <person name="Beletskiy A.V."/>
            <person name="Kuznetsov B.B."/>
            <person name="Skryabin K.G."/>
        </authorList>
    </citation>
    <scope>NUCLEOTIDE SEQUENCE [LARGE SCALE GENOMIC DNA]</scope>
    <source>
        <strain evidence="1 2">SO-1</strain>
    </source>
</reference>
<dbReference type="STRING" id="1244869.H261_15385"/>
<dbReference type="OrthoDB" id="7439045at2"/>
<dbReference type="eggNOG" id="COG2831">
    <property type="taxonomic scope" value="Bacteria"/>
</dbReference>
<accession>M2Y7M9</accession>
<sequence length="55" mass="5935">MRTGTSAGIGIRFGLTDYFSGSLEIDKPLTRPVSANLPGGKGKEPRLFFSISARY</sequence>
<organism evidence="1 2">
    <name type="scientific">Paramagnetospirillum caucaseum</name>
    <dbReference type="NCBI Taxonomy" id="1244869"/>
    <lineage>
        <taxon>Bacteria</taxon>
        <taxon>Pseudomonadati</taxon>
        <taxon>Pseudomonadota</taxon>
        <taxon>Alphaproteobacteria</taxon>
        <taxon>Rhodospirillales</taxon>
        <taxon>Magnetospirillaceae</taxon>
        <taxon>Paramagnetospirillum</taxon>
    </lineage>
</organism>
<keyword evidence="2" id="KW-1185">Reference proteome</keyword>